<dbReference type="OrthoDB" id="10423162at2759"/>
<keyword evidence="1" id="KW-0732">Signal</keyword>
<feature type="chain" id="PRO_5040176328" evidence="1">
    <location>
        <begin position="24"/>
        <end position="172"/>
    </location>
</feature>
<reference evidence="2" key="1">
    <citation type="submission" date="2021-10" db="EMBL/GenBank/DDBJ databases">
        <authorList>
            <person name="Piombo E."/>
        </authorList>
    </citation>
    <scope>NUCLEOTIDE SEQUENCE</scope>
</reference>
<evidence type="ECO:0000313" key="2">
    <source>
        <dbReference type="EMBL" id="CAH0037399.1"/>
    </source>
</evidence>
<gene>
    <name evidence="2" type="ORF">CRHIZ90672A_00011203</name>
</gene>
<name>A0A9N9W0Q2_9HYPO</name>
<proteinExistence type="predicted"/>
<evidence type="ECO:0000256" key="1">
    <source>
        <dbReference type="SAM" id="SignalP"/>
    </source>
</evidence>
<accession>A0A9N9W0Q2</accession>
<feature type="signal peptide" evidence="1">
    <location>
        <begin position="1"/>
        <end position="23"/>
    </location>
</feature>
<dbReference type="AlphaFoldDB" id="A0A9N9W0Q2"/>
<evidence type="ECO:0000313" key="3">
    <source>
        <dbReference type="Proteomes" id="UP000696573"/>
    </source>
</evidence>
<comment type="caution">
    <text evidence="2">The sequence shown here is derived from an EMBL/GenBank/DDBJ whole genome shotgun (WGS) entry which is preliminary data.</text>
</comment>
<dbReference type="Proteomes" id="UP000696573">
    <property type="component" value="Unassembled WGS sequence"/>
</dbReference>
<organism evidence="2 3">
    <name type="scientific">Clonostachys rhizophaga</name>
    <dbReference type="NCBI Taxonomy" id="160324"/>
    <lineage>
        <taxon>Eukaryota</taxon>
        <taxon>Fungi</taxon>
        <taxon>Dikarya</taxon>
        <taxon>Ascomycota</taxon>
        <taxon>Pezizomycotina</taxon>
        <taxon>Sordariomycetes</taxon>
        <taxon>Hypocreomycetidae</taxon>
        <taxon>Hypocreales</taxon>
        <taxon>Bionectriaceae</taxon>
        <taxon>Clonostachys</taxon>
    </lineage>
</organism>
<keyword evidence="3" id="KW-1185">Reference proteome</keyword>
<protein>
    <submittedName>
        <fullName evidence="2">Uncharacterized protein</fullName>
    </submittedName>
</protein>
<dbReference type="EMBL" id="CABFNQ020000759">
    <property type="protein sequence ID" value="CAH0037399.1"/>
    <property type="molecule type" value="Genomic_DNA"/>
</dbReference>
<sequence length="172" mass="18974">MLVVKNISIAAALLTGAAQHALAAPIASSDLVLRSGAGVITDAVLEARTLGFDDPGLEERKVNGKRLLHGAARVGKGLLKILLRDLEAGEVFELSEREINDLMERDDAEADIEGRDLEERKINRKKLLRGAAKVGKGLLKLLLRSGDVEERDIQFDERDLEYVFARYLQDEE</sequence>